<gene>
    <name evidence="1" type="ORF">BDN70DRAFT_900045</name>
</gene>
<dbReference type="OrthoDB" id="1918685at2759"/>
<organism evidence="1 2">
    <name type="scientific">Pholiota conissans</name>
    <dbReference type="NCBI Taxonomy" id="109636"/>
    <lineage>
        <taxon>Eukaryota</taxon>
        <taxon>Fungi</taxon>
        <taxon>Dikarya</taxon>
        <taxon>Basidiomycota</taxon>
        <taxon>Agaricomycotina</taxon>
        <taxon>Agaricomycetes</taxon>
        <taxon>Agaricomycetidae</taxon>
        <taxon>Agaricales</taxon>
        <taxon>Agaricineae</taxon>
        <taxon>Strophariaceae</taxon>
        <taxon>Pholiota</taxon>
    </lineage>
</organism>
<accession>A0A9P5YSU4</accession>
<dbReference type="EMBL" id="MU155472">
    <property type="protein sequence ID" value="KAF9473075.1"/>
    <property type="molecule type" value="Genomic_DNA"/>
</dbReference>
<dbReference type="AlphaFoldDB" id="A0A9P5YSU4"/>
<dbReference type="Proteomes" id="UP000807469">
    <property type="component" value="Unassembled WGS sequence"/>
</dbReference>
<proteinExistence type="predicted"/>
<keyword evidence="2" id="KW-1185">Reference proteome</keyword>
<evidence type="ECO:0000313" key="2">
    <source>
        <dbReference type="Proteomes" id="UP000807469"/>
    </source>
</evidence>
<comment type="caution">
    <text evidence="1">The sequence shown here is derived from an EMBL/GenBank/DDBJ whole genome shotgun (WGS) entry which is preliminary data.</text>
</comment>
<protein>
    <submittedName>
        <fullName evidence="1">Uncharacterized protein</fullName>
    </submittedName>
</protein>
<name>A0A9P5YSU4_9AGAR</name>
<sequence length="177" mass="20262">MPQDAAAAQDLVYLFSSRIHAALDHHHRSGFVSALYMHRLMRELQVSYRLIALCHDRGWVINIPHILVNIGLVAGIGITPNTFEMVDLEAADIQIVKEYYDPWWLNSSSVPGCTRWSVRNALDVFKAQTSQTTHSMTAEFVTWAETMINELLEWVAQGHKDKVEELENIFKNLDIKQ</sequence>
<evidence type="ECO:0000313" key="1">
    <source>
        <dbReference type="EMBL" id="KAF9473075.1"/>
    </source>
</evidence>
<reference evidence="1" key="1">
    <citation type="submission" date="2020-11" db="EMBL/GenBank/DDBJ databases">
        <authorList>
            <consortium name="DOE Joint Genome Institute"/>
            <person name="Ahrendt S."/>
            <person name="Riley R."/>
            <person name="Andreopoulos W."/>
            <person name="Labutti K."/>
            <person name="Pangilinan J."/>
            <person name="Ruiz-Duenas F.J."/>
            <person name="Barrasa J.M."/>
            <person name="Sanchez-Garcia M."/>
            <person name="Camarero S."/>
            <person name="Miyauchi S."/>
            <person name="Serrano A."/>
            <person name="Linde D."/>
            <person name="Babiker R."/>
            <person name="Drula E."/>
            <person name="Ayuso-Fernandez I."/>
            <person name="Pacheco R."/>
            <person name="Padilla G."/>
            <person name="Ferreira P."/>
            <person name="Barriuso J."/>
            <person name="Kellner H."/>
            <person name="Castanera R."/>
            <person name="Alfaro M."/>
            <person name="Ramirez L."/>
            <person name="Pisabarro A.G."/>
            <person name="Kuo A."/>
            <person name="Tritt A."/>
            <person name="Lipzen A."/>
            <person name="He G."/>
            <person name="Yan M."/>
            <person name="Ng V."/>
            <person name="Cullen D."/>
            <person name="Martin F."/>
            <person name="Rosso M.-N."/>
            <person name="Henrissat B."/>
            <person name="Hibbett D."/>
            <person name="Martinez A.T."/>
            <person name="Grigoriev I.V."/>
        </authorList>
    </citation>
    <scope>NUCLEOTIDE SEQUENCE</scope>
    <source>
        <strain evidence="1">CIRM-BRFM 674</strain>
    </source>
</reference>